<protein>
    <recommendedName>
        <fullName evidence="4">Glycosyltransferase RgtA/B/C/D-like domain-containing protein</fullName>
    </recommendedName>
</protein>
<proteinExistence type="predicted"/>
<feature type="transmembrane region" description="Helical" evidence="1">
    <location>
        <begin position="205"/>
        <end position="224"/>
    </location>
</feature>
<keyword evidence="1" id="KW-0812">Transmembrane</keyword>
<feature type="transmembrane region" description="Helical" evidence="1">
    <location>
        <begin position="20"/>
        <end position="43"/>
    </location>
</feature>
<feature type="transmembrane region" description="Helical" evidence="1">
    <location>
        <begin position="162"/>
        <end position="177"/>
    </location>
</feature>
<evidence type="ECO:0008006" key="4">
    <source>
        <dbReference type="Google" id="ProtNLM"/>
    </source>
</evidence>
<evidence type="ECO:0000313" key="3">
    <source>
        <dbReference type="Proteomes" id="UP000583800"/>
    </source>
</evidence>
<feature type="transmembrane region" description="Helical" evidence="1">
    <location>
        <begin position="303"/>
        <end position="322"/>
    </location>
</feature>
<sequence length="492" mass="52581">MRPNASMRSWLRADPWRALLILVTGCYGIVQLIVVGPGMGLGWDEVVYVSQVDPRVPTVEFIAPRARGITLIVAPVTLVTSSTEALRVYLCLLSALALYASFGTWLRLRPGAVAPLAALLFASLWLALFYGNEAMPNMWVAFGAVAAVGFFLRCVRPGGGRGSVAGLALCVAAVALVRPPDSIWLVLALGSALAVPGWRRPRAAIALVAGFAAGWADWIVEAYVRFGGPLARWQAAGAANETGLHFTLYEHARALNGPLLCRPPAHCGPAVSSWVLWWSVIPVLVLLGLYAARRRGLSAESLVPALAGVSLAVPYVFLVGYAAPRFLLPTYALLAFPIAHGALALLEGARGRAPRRAGACLVAAGFLAHCTLQGVTLDKIVAPRLAKREAEVRVARGLESLRVHPPCLVYGEHAVQIAYRMGCEGHTVLNWPRQGDVPTAVRGAEAAGKQVIAVDRGRSVPAPFLLAWERRPLQDVRPGQWFAYLPSDPPAP</sequence>
<accession>A0A7X0C3Z9</accession>
<keyword evidence="1" id="KW-0472">Membrane</keyword>
<dbReference type="EMBL" id="JACHJB010000002">
    <property type="protein sequence ID" value="MBB6348084.1"/>
    <property type="molecule type" value="Genomic_DNA"/>
</dbReference>
<dbReference type="Proteomes" id="UP000583800">
    <property type="component" value="Unassembled WGS sequence"/>
</dbReference>
<feature type="transmembrane region" description="Helical" evidence="1">
    <location>
        <begin position="86"/>
        <end position="106"/>
    </location>
</feature>
<dbReference type="AlphaFoldDB" id="A0A7X0C3Z9"/>
<gene>
    <name evidence="2" type="ORF">FHU36_004629</name>
</gene>
<comment type="caution">
    <text evidence="2">The sequence shown here is derived from an EMBL/GenBank/DDBJ whole genome shotgun (WGS) entry which is preliminary data.</text>
</comment>
<organism evidence="2 3">
    <name type="scientific">Nonomuraea muscovyensis</name>
    <dbReference type="NCBI Taxonomy" id="1124761"/>
    <lineage>
        <taxon>Bacteria</taxon>
        <taxon>Bacillati</taxon>
        <taxon>Actinomycetota</taxon>
        <taxon>Actinomycetes</taxon>
        <taxon>Streptosporangiales</taxon>
        <taxon>Streptosporangiaceae</taxon>
        <taxon>Nonomuraea</taxon>
    </lineage>
</organism>
<reference evidence="2 3" key="1">
    <citation type="submission" date="2020-08" db="EMBL/GenBank/DDBJ databases">
        <title>Sequencing the genomes of 1000 actinobacteria strains.</title>
        <authorList>
            <person name="Klenk H.-P."/>
        </authorList>
    </citation>
    <scope>NUCLEOTIDE SEQUENCE [LARGE SCALE GENOMIC DNA]</scope>
    <source>
        <strain evidence="2 3">DSM 45913</strain>
    </source>
</reference>
<feature type="transmembrane region" description="Helical" evidence="1">
    <location>
        <begin position="274"/>
        <end position="291"/>
    </location>
</feature>
<evidence type="ECO:0000313" key="2">
    <source>
        <dbReference type="EMBL" id="MBB6348084.1"/>
    </source>
</evidence>
<feature type="transmembrane region" description="Helical" evidence="1">
    <location>
        <begin position="183"/>
        <end position="198"/>
    </location>
</feature>
<feature type="transmembrane region" description="Helical" evidence="1">
    <location>
        <begin position="137"/>
        <end position="155"/>
    </location>
</feature>
<feature type="transmembrane region" description="Helical" evidence="1">
    <location>
        <begin position="113"/>
        <end position="131"/>
    </location>
</feature>
<keyword evidence="1" id="KW-1133">Transmembrane helix</keyword>
<dbReference type="RefSeq" id="WP_185085915.1">
    <property type="nucleotide sequence ID" value="NZ_JACHJB010000002.1"/>
</dbReference>
<name>A0A7X0C3Z9_9ACTN</name>
<evidence type="ECO:0000256" key="1">
    <source>
        <dbReference type="SAM" id="Phobius"/>
    </source>
</evidence>
<keyword evidence="3" id="KW-1185">Reference proteome</keyword>
<feature type="transmembrane region" description="Helical" evidence="1">
    <location>
        <begin position="328"/>
        <end position="346"/>
    </location>
</feature>